<dbReference type="AlphaFoldDB" id="A0A1Y5RXU0"/>
<gene>
    <name evidence="2" type="primary">epsJ</name>
    <name evidence="2" type="ORF">PAM7971_01019</name>
</gene>
<dbReference type="PANTHER" id="PTHR22916">
    <property type="entry name" value="GLYCOSYLTRANSFERASE"/>
    <property type="match status" value="1"/>
</dbReference>
<accession>A0A1Y5RXU0</accession>
<dbReference type="Proteomes" id="UP000193307">
    <property type="component" value="Unassembled WGS sequence"/>
</dbReference>
<dbReference type="Pfam" id="PF00535">
    <property type="entry name" value="Glycos_transf_2"/>
    <property type="match status" value="1"/>
</dbReference>
<keyword evidence="2" id="KW-0808">Transferase</keyword>
<reference evidence="2 3" key="1">
    <citation type="submission" date="2017-03" db="EMBL/GenBank/DDBJ databases">
        <authorList>
            <person name="Afonso C.L."/>
            <person name="Miller P.J."/>
            <person name="Scott M.A."/>
            <person name="Spackman E."/>
            <person name="Goraichik I."/>
            <person name="Dimitrov K.M."/>
            <person name="Suarez D.L."/>
            <person name="Swayne D.E."/>
        </authorList>
    </citation>
    <scope>NUCLEOTIDE SEQUENCE [LARGE SCALE GENOMIC DNA]</scope>
    <source>
        <strain evidence="2 3">CECT 7971</strain>
    </source>
</reference>
<feature type="domain" description="Glycosyltransferase 2-like" evidence="1">
    <location>
        <begin position="2"/>
        <end position="131"/>
    </location>
</feature>
<keyword evidence="2" id="KW-0328">Glycosyltransferase</keyword>
<dbReference type="SUPFAM" id="SSF53448">
    <property type="entry name" value="Nucleotide-diphospho-sugar transferases"/>
    <property type="match status" value="1"/>
</dbReference>
<keyword evidence="3" id="KW-1185">Reference proteome</keyword>
<dbReference type="GO" id="GO:0016758">
    <property type="term" value="F:hexosyltransferase activity"/>
    <property type="evidence" value="ECO:0007669"/>
    <property type="project" value="UniProtKB-ARBA"/>
</dbReference>
<dbReference type="CDD" id="cd00761">
    <property type="entry name" value="Glyco_tranf_GTA_type"/>
    <property type="match status" value="1"/>
</dbReference>
<dbReference type="RefSeq" id="WP_139204528.1">
    <property type="nucleotide sequence ID" value="NZ_FNZV01000002.1"/>
</dbReference>
<evidence type="ECO:0000313" key="3">
    <source>
        <dbReference type="Proteomes" id="UP000193307"/>
    </source>
</evidence>
<sequence>MLPVYNGADFLELTLASLGEQTTDAFEVLCIDDCSTDNSAEIIKRYEKQDPRFRYINTETNLGSASKSLNFATRFITGSRFVYSSQDDLFSKDWLQKLHDRSMETGADAVLPDVEFFYESSKANRRISGYHGDHSARITGRDAFAASLDWSIPGNALWPVEFLKDQGFYEFNAFSDEYTVRSWFLKSKEVAFCDGVFFYRQDNPNAITKKPSPKRLDEVYTNLMVWRLGKENNFDTSVLGPFALRTFRSLIRAQATIINNPELAGETLRMTQIWDDLQSPAFRTSLEAGVADKKKPLIGMIYLKAHRSLRWFKLLVRLSAATARIKDKRGNKASPTKP</sequence>
<dbReference type="PANTHER" id="PTHR22916:SF3">
    <property type="entry name" value="UDP-GLCNAC:BETAGAL BETA-1,3-N-ACETYLGLUCOSAMINYLTRANSFERASE-LIKE PROTEIN 1"/>
    <property type="match status" value="1"/>
</dbReference>
<evidence type="ECO:0000259" key="1">
    <source>
        <dbReference type="Pfam" id="PF00535"/>
    </source>
</evidence>
<proteinExistence type="predicted"/>
<organism evidence="2 3">
    <name type="scientific">Pacificibacter marinus</name>
    <dbReference type="NCBI Taxonomy" id="658057"/>
    <lineage>
        <taxon>Bacteria</taxon>
        <taxon>Pseudomonadati</taxon>
        <taxon>Pseudomonadota</taxon>
        <taxon>Alphaproteobacteria</taxon>
        <taxon>Rhodobacterales</taxon>
        <taxon>Roseobacteraceae</taxon>
        <taxon>Pacificibacter</taxon>
    </lineage>
</organism>
<evidence type="ECO:0000313" key="2">
    <source>
        <dbReference type="EMBL" id="SLN26648.1"/>
    </source>
</evidence>
<dbReference type="Gene3D" id="3.90.550.10">
    <property type="entry name" value="Spore Coat Polysaccharide Biosynthesis Protein SpsA, Chain A"/>
    <property type="match status" value="1"/>
</dbReference>
<dbReference type="InterPro" id="IPR029044">
    <property type="entry name" value="Nucleotide-diphossugar_trans"/>
</dbReference>
<dbReference type="STRING" id="658057.SAMN04488032_10269"/>
<protein>
    <submittedName>
        <fullName evidence="2">Putative glycosyltransferase EpsJ</fullName>
        <ecNumber evidence="2">2.4.-.-</ecNumber>
    </submittedName>
</protein>
<dbReference type="InterPro" id="IPR001173">
    <property type="entry name" value="Glyco_trans_2-like"/>
</dbReference>
<name>A0A1Y5RXU0_9RHOB</name>
<dbReference type="EMBL" id="FWFW01000002">
    <property type="protein sequence ID" value="SLN26648.1"/>
    <property type="molecule type" value="Genomic_DNA"/>
</dbReference>
<dbReference type="EC" id="2.4.-.-" evidence="2"/>